<proteinExistence type="predicted"/>
<organism evidence="1 2">
    <name type="scientific">Gossypium arboreum</name>
    <name type="common">Tree cotton</name>
    <name type="synonym">Gossypium nanking</name>
    <dbReference type="NCBI Taxonomy" id="29729"/>
    <lineage>
        <taxon>Eukaryota</taxon>
        <taxon>Viridiplantae</taxon>
        <taxon>Streptophyta</taxon>
        <taxon>Embryophyta</taxon>
        <taxon>Tracheophyta</taxon>
        <taxon>Spermatophyta</taxon>
        <taxon>Magnoliopsida</taxon>
        <taxon>eudicotyledons</taxon>
        <taxon>Gunneridae</taxon>
        <taxon>Pentapetalae</taxon>
        <taxon>rosids</taxon>
        <taxon>malvids</taxon>
        <taxon>Malvales</taxon>
        <taxon>Malvaceae</taxon>
        <taxon>Malvoideae</taxon>
        <taxon>Gossypium</taxon>
    </lineage>
</organism>
<protein>
    <submittedName>
        <fullName evidence="1">Uncharacterized protein</fullName>
    </submittedName>
</protein>
<dbReference type="EMBL" id="KN446093">
    <property type="protein sequence ID" value="KHG28701.1"/>
    <property type="molecule type" value="Genomic_DNA"/>
</dbReference>
<dbReference type="AlphaFoldDB" id="A0A0B0PZ07"/>
<accession>A0A0B0PZ07</accession>
<sequence length="33" mass="3583">MAGPASSESEVILKILFGSGGCLSSHHFYRWKS</sequence>
<name>A0A0B0PZ07_GOSAR</name>
<evidence type="ECO:0000313" key="1">
    <source>
        <dbReference type="EMBL" id="KHG28701.1"/>
    </source>
</evidence>
<gene>
    <name evidence="1" type="ORF">F383_34975</name>
</gene>
<reference evidence="2" key="1">
    <citation type="submission" date="2014-09" db="EMBL/GenBank/DDBJ databases">
        <authorList>
            <person name="Mudge J."/>
            <person name="Ramaraj T."/>
            <person name="Lindquist I.E."/>
            <person name="Bharti A.K."/>
            <person name="Sundararajan A."/>
            <person name="Cameron C.T."/>
            <person name="Woodward J.E."/>
            <person name="May G.D."/>
            <person name="Brubaker C."/>
            <person name="Broadhvest J."/>
            <person name="Wilkins T.A."/>
        </authorList>
    </citation>
    <scope>NUCLEOTIDE SEQUENCE</scope>
    <source>
        <strain evidence="2">cv. AKA8401</strain>
    </source>
</reference>
<evidence type="ECO:0000313" key="2">
    <source>
        <dbReference type="Proteomes" id="UP000032142"/>
    </source>
</evidence>
<keyword evidence="2" id="KW-1185">Reference proteome</keyword>
<dbReference type="Proteomes" id="UP000032142">
    <property type="component" value="Unassembled WGS sequence"/>
</dbReference>